<dbReference type="RefSeq" id="WP_276236349.1">
    <property type="nucleotide sequence ID" value="NZ_CP119989.1"/>
</dbReference>
<evidence type="ECO:0000256" key="1">
    <source>
        <dbReference type="SAM" id="MobiDB-lite"/>
    </source>
</evidence>
<keyword evidence="3" id="KW-1185">Reference proteome</keyword>
<accession>A0ABD5WWC9</accession>
<sequence>MKRRRLLGSLARAAVAGGVVATAGCTSPASPSGPLTPPRSPEGGPNTGEEGLVIRDFLDVEGDDGALLVRVTVENRAGEERSGTVVVTATAGSDDDEREVSTSESITVPAGERVEVTLETSLTYEEFSRQGSMRVDVTES</sequence>
<organism evidence="2 3">
    <name type="scientific">Halobaculum marinum</name>
    <dbReference type="NCBI Taxonomy" id="3031996"/>
    <lineage>
        <taxon>Archaea</taxon>
        <taxon>Methanobacteriati</taxon>
        <taxon>Methanobacteriota</taxon>
        <taxon>Stenosarchaea group</taxon>
        <taxon>Halobacteria</taxon>
        <taxon>Halobacteriales</taxon>
        <taxon>Haloferacaceae</taxon>
        <taxon>Halobaculum</taxon>
    </lineage>
</organism>
<reference evidence="2 3" key="1">
    <citation type="journal article" date="2019" name="Int. J. Syst. Evol. Microbiol.">
        <title>The Global Catalogue of Microorganisms (GCM) 10K type strain sequencing project: providing services to taxonomists for standard genome sequencing and annotation.</title>
        <authorList>
            <consortium name="The Broad Institute Genomics Platform"/>
            <consortium name="The Broad Institute Genome Sequencing Center for Infectious Disease"/>
            <person name="Wu L."/>
            <person name="Ma J."/>
        </authorList>
    </citation>
    <scope>NUCLEOTIDE SEQUENCE [LARGE SCALE GENOMIC DNA]</scope>
    <source>
        <strain evidence="2 3">DT55</strain>
    </source>
</reference>
<dbReference type="GeneID" id="79269951"/>
<comment type="caution">
    <text evidence="2">The sequence shown here is derived from an EMBL/GenBank/DDBJ whole genome shotgun (WGS) entry which is preliminary data.</text>
</comment>
<gene>
    <name evidence="2" type="ORF">ACFQKD_02510</name>
</gene>
<dbReference type="PROSITE" id="PS51257">
    <property type="entry name" value="PROKAR_LIPOPROTEIN"/>
    <property type="match status" value="1"/>
</dbReference>
<evidence type="ECO:0000313" key="3">
    <source>
        <dbReference type="Proteomes" id="UP001596388"/>
    </source>
</evidence>
<name>A0ABD5WWC9_9EURY</name>
<dbReference type="Proteomes" id="UP001596388">
    <property type="component" value="Unassembled WGS sequence"/>
</dbReference>
<feature type="region of interest" description="Disordered" evidence="1">
    <location>
        <begin position="22"/>
        <end position="49"/>
    </location>
</feature>
<proteinExistence type="predicted"/>
<protein>
    <recommendedName>
        <fullName evidence="4">Transcriptional initiation protein Tat</fullName>
    </recommendedName>
</protein>
<dbReference type="EMBL" id="JBHTAG010000002">
    <property type="protein sequence ID" value="MFC7096163.1"/>
    <property type="molecule type" value="Genomic_DNA"/>
</dbReference>
<evidence type="ECO:0008006" key="4">
    <source>
        <dbReference type="Google" id="ProtNLM"/>
    </source>
</evidence>
<dbReference type="AlphaFoldDB" id="A0ABD5WWC9"/>
<evidence type="ECO:0000313" key="2">
    <source>
        <dbReference type="EMBL" id="MFC7096163.1"/>
    </source>
</evidence>